<keyword evidence="2" id="KW-1185">Reference proteome</keyword>
<name>A0ABU7EX36_9TELE</name>
<evidence type="ECO:0000313" key="1">
    <source>
        <dbReference type="EMBL" id="MED6291771.1"/>
    </source>
</evidence>
<reference evidence="1 2" key="1">
    <citation type="submission" date="2021-06" db="EMBL/GenBank/DDBJ databases">
        <authorList>
            <person name="Palmer J.M."/>
        </authorList>
    </citation>
    <scope>NUCLEOTIDE SEQUENCE [LARGE SCALE GENOMIC DNA]</scope>
    <source>
        <strain evidence="1 2">CL_MEX2019</strain>
        <tissue evidence="1">Muscle</tissue>
    </source>
</reference>
<sequence>MFCGLQVWMKVPPVVFLFITLTNISHLPLLWASPPSLFTCSSHYRRALMDVEASPVSASLSLLTLRAENPSVSEGHHLASSPGSVDHLTCCSEATMEEDLLLLSGLLPEETKY</sequence>
<dbReference type="EMBL" id="JAHUTJ010068949">
    <property type="protein sequence ID" value="MED6291771.1"/>
    <property type="molecule type" value="Genomic_DNA"/>
</dbReference>
<dbReference type="Proteomes" id="UP001352852">
    <property type="component" value="Unassembled WGS sequence"/>
</dbReference>
<comment type="caution">
    <text evidence="1">The sequence shown here is derived from an EMBL/GenBank/DDBJ whole genome shotgun (WGS) entry which is preliminary data.</text>
</comment>
<gene>
    <name evidence="1" type="ORF">CHARACLAT_027122</name>
</gene>
<organism evidence="1 2">
    <name type="scientific">Characodon lateralis</name>
    <dbReference type="NCBI Taxonomy" id="208331"/>
    <lineage>
        <taxon>Eukaryota</taxon>
        <taxon>Metazoa</taxon>
        <taxon>Chordata</taxon>
        <taxon>Craniata</taxon>
        <taxon>Vertebrata</taxon>
        <taxon>Euteleostomi</taxon>
        <taxon>Actinopterygii</taxon>
        <taxon>Neopterygii</taxon>
        <taxon>Teleostei</taxon>
        <taxon>Neoteleostei</taxon>
        <taxon>Acanthomorphata</taxon>
        <taxon>Ovalentaria</taxon>
        <taxon>Atherinomorphae</taxon>
        <taxon>Cyprinodontiformes</taxon>
        <taxon>Goodeidae</taxon>
        <taxon>Characodon</taxon>
    </lineage>
</organism>
<protein>
    <submittedName>
        <fullName evidence="1">Uncharacterized protein</fullName>
    </submittedName>
</protein>
<proteinExistence type="predicted"/>
<evidence type="ECO:0000313" key="2">
    <source>
        <dbReference type="Proteomes" id="UP001352852"/>
    </source>
</evidence>
<accession>A0ABU7EX36</accession>